<dbReference type="EMBL" id="CM042888">
    <property type="protein sequence ID" value="KAI4324557.1"/>
    <property type="molecule type" value="Genomic_DNA"/>
</dbReference>
<organism evidence="1 2">
    <name type="scientific">Melastoma candidum</name>
    <dbReference type="NCBI Taxonomy" id="119954"/>
    <lineage>
        <taxon>Eukaryota</taxon>
        <taxon>Viridiplantae</taxon>
        <taxon>Streptophyta</taxon>
        <taxon>Embryophyta</taxon>
        <taxon>Tracheophyta</taxon>
        <taxon>Spermatophyta</taxon>
        <taxon>Magnoliopsida</taxon>
        <taxon>eudicotyledons</taxon>
        <taxon>Gunneridae</taxon>
        <taxon>Pentapetalae</taxon>
        <taxon>rosids</taxon>
        <taxon>malvids</taxon>
        <taxon>Myrtales</taxon>
        <taxon>Melastomataceae</taxon>
        <taxon>Melastomatoideae</taxon>
        <taxon>Melastomateae</taxon>
        <taxon>Melastoma</taxon>
    </lineage>
</organism>
<comment type="caution">
    <text evidence="1">The sequence shown here is derived from an EMBL/GenBank/DDBJ whole genome shotgun (WGS) entry which is preliminary data.</text>
</comment>
<name>A0ACB9MLY7_9MYRT</name>
<protein>
    <submittedName>
        <fullName evidence="1">Uncharacterized protein</fullName>
    </submittedName>
</protein>
<dbReference type="Proteomes" id="UP001057402">
    <property type="component" value="Chromosome 9"/>
</dbReference>
<evidence type="ECO:0000313" key="1">
    <source>
        <dbReference type="EMBL" id="KAI4324557.1"/>
    </source>
</evidence>
<keyword evidence="2" id="KW-1185">Reference proteome</keyword>
<proteinExistence type="predicted"/>
<accession>A0ACB9MLY7</accession>
<sequence>MACPPRIMAVAVAVSMAMCLVRAAPDVSVEDVGCTDDTYDPRDSMMYYPGVEHVLDDMATVTANHPGYNFYTSAPYPLSDIIVHANCNVTLSVRDCITCLSTAKTIMTTKCADKLAARMQLKDCYMVYGPIGNITSKRTW</sequence>
<gene>
    <name evidence="1" type="ORF">MLD38_030036</name>
</gene>
<reference evidence="2" key="1">
    <citation type="journal article" date="2023" name="Front. Plant Sci.">
        <title>Chromosomal-level genome assembly of Melastoma candidum provides insights into trichome evolution.</title>
        <authorList>
            <person name="Zhong Y."/>
            <person name="Wu W."/>
            <person name="Sun C."/>
            <person name="Zou P."/>
            <person name="Liu Y."/>
            <person name="Dai S."/>
            <person name="Zhou R."/>
        </authorList>
    </citation>
    <scope>NUCLEOTIDE SEQUENCE [LARGE SCALE GENOMIC DNA]</scope>
</reference>
<evidence type="ECO:0000313" key="2">
    <source>
        <dbReference type="Proteomes" id="UP001057402"/>
    </source>
</evidence>